<keyword evidence="1" id="KW-0472">Membrane</keyword>
<evidence type="ECO:0000313" key="3">
    <source>
        <dbReference type="Proteomes" id="UP000005326"/>
    </source>
</evidence>
<accession>B0MMK6</accession>
<organism evidence="2 3">
    <name type="scientific">[Eubacterium] siraeum DSM 15702</name>
    <dbReference type="NCBI Taxonomy" id="428128"/>
    <lineage>
        <taxon>Bacteria</taxon>
        <taxon>Bacillati</taxon>
        <taxon>Bacillota</taxon>
        <taxon>Clostridia</taxon>
        <taxon>Eubacteriales</taxon>
        <taxon>Oscillospiraceae</taxon>
        <taxon>Oscillospiraceae incertae sedis</taxon>
    </lineage>
</organism>
<evidence type="ECO:0000256" key="1">
    <source>
        <dbReference type="SAM" id="Phobius"/>
    </source>
</evidence>
<feature type="transmembrane region" description="Helical" evidence="1">
    <location>
        <begin position="53"/>
        <end position="75"/>
    </location>
</feature>
<reference evidence="2" key="2">
    <citation type="submission" date="2014-06" db="EMBL/GenBank/DDBJ databases">
        <title>Draft genome sequence of Eubacterium siraeum (DSM 15702).</title>
        <authorList>
            <person name="Sudarsanam P."/>
            <person name="Ley R."/>
            <person name="Guruge J."/>
            <person name="Turnbaugh P.J."/>
            <person name="Mahowald M."/>
            <person name="Liep D."/>
            <person name="Gordon J."/>
        </authorList>
    </citation>
    <scope>NUCLEOTIDE SEQUENCE</scope>
    <source>
        <strain evidence="2">DSM 15702</strain>
    </source>
</reference>
<evidence type="ECO:0000313" key="2">
    <source>
        <dbReference type="EMBL" id="EDS01101.1"/>
    </source>
</evidence>
<proteinExistence type="predicted"/>
<keyword evidence="1" id="KW-0812">Transmembrane</keyword>
<keyword evidence="3" id="KW-1185">Reference proteome</keyword>
<dbReference type="Proteomes" id="UP000005326">
    <property type="component" value="Unassembled WGS sequence"/>
</dbReference>
<gene>
    <name evidence="2" type="ORF">EUBSIR_01067</name>
</gene>
<sequence>MLCDILFDAGTVASTSHKPPKPLRIICCVPALLAFIVIIAILTIVTVKCVQDMPVVTIPLGTLDIIMIFLLLSIFKRAFGTGKDKK</sequence>
<dbReference type="AlphaFoldDB" id="B0MMK6"/>
<comment type="caution">
    <text evidence="2">The sequence shown here is derived from an EMBL/GenBank/DDBJ whole genome shotgun (WGS) entry which is preliminary data.</text>
</comment>
<protein>
    <submittedName>
        <fullName evidence="2">Uncharacterized protein</fullName>
    </submittedName>
</protein>
<feature type="transmembrane region" description="Helical" evidence="1">
    <location>
        <begin position="25"/>
        <end position="47"/>
    </location>
</feature>
<keyword evidence="1" id="KW-1133">Transmembrane helix</keyword>
<dbReference type="EMBL" id="ABCA03000042">
    <property type="protein sequence ID" value="EDS01101.1"/>
    <property type="molecule type" value="Genomic_DNA"/>
</dbReference>
<reference evidence="2" key="1">
    <citation type="submission" date="2007-10" db="EMBL/GenBank/DDBJ databases">
        <authorList>
            <person name="Fulton L."/>
            <person name="Clifton S."/>
            <person name="Fulton B."/>
            <person name="Xu J."/>
            <person name="Minx P."/>
            <person name="Pepin K.H."/>
            <person name="Johnson M."/>
            <person name="Thiruvilangam P."/>
            <person name="Bhonagiri V."/>
            <person name="Nash W.E."/>
            <person name="Mardis E.R."/>
            <person name="Wilson R.K."/>
        </authorList>
    </citation>
    <scope>NUCLEOTIDE SEQUENCE [LARGE SCALE GENOMIC DNA]</scope>
    <source>
        <strain evidence="2">DSM 15702</strain>
    </source>
</reference>
<name>B0MMK6_9FIRM</name>